<dbReference type="PANTHER" id="PTHR43480">
    <property type="entry name" value="ACYL-[ACYL-CARRIER-PROTEIN]--UDP-N-ACETYLGLUCOSAMINE O-ACYLTRANSFERASE"/>
    <property type="match status" value="1"/>
</dbReference>
<dbReference type="Gene3D" id="2.160.10.10">
    <property type="entry name" value="Hexapeptide repeat proteins"/>
    <property type="match status" value="1"/>
</dbReference>
<accession>A0A7C2JYW1</accession>
<keyword evidence="3" id="KW-0441">Lipid A biosynthesis</keyword>
<comment type="caution">
    <text evidence="9">The sequence shown here is derived from an EMBL/GenBank/DDBJ whole genome shotgun (WGS) entry which is preliminary data.</text>
</comment>
<dbReference type="InterPro" id="IPR001451">
    <property type="entry name" value="Hexapep"/>
</dbReference>
<proteinExistence type="predicted"/>
<evidence type="ECO:0000256" key="5">
    <source>
        <dbReference type="ARBA" id="ARBA00022737"/>
    </source>
</evidence>
<organism evidence="9">
    <name type="scientific">Schlesneria paludicola</name>
    <dbReference type="NCBI Taxonomy" id="360056"/>
    <lineage>
        <taxon>Bacteria</taxon>
        <taxon>Pseudomonadati</taxon>
        <taxon>Planctomycetota</taxon>
        <taxon>Planctomycetia</taxon>
        <taxon>Planctomycetales</taxon>
        <taxon>Planctomycetaceae</taxon>
        <taxon>Schlesneria</taxon>
    </lineage>
</organism>
<dbReference type="PROSITE" id="PS00101">
    <property type="entry name" value="HEXAPEP_TRANSFERASES"/>
    <property type="match status" value="1"/>
</dbReference>
<evidence type="ECO:0000256" key="3">
    <source>
        <dbReference type="ARBA" id="ARBA00022556"/>
    </source>
</evidence>
<keyword evidence="4 9" id="KW-0808">Transferase</keyword>
<dbReference type="Pfam" id="PF13720">
    <property type="entry name" value="Acetyltransf_11"/>
    <property type="match status" value="1"/>
</dbReference>
<keyword evidence="5" id="KW-0677">Repeat</keyword>
<dbReference type="GO" id="GO:0009245">
    <property type="term" value="P:lipid A biosynthetic process"/>
    <property type="evidence" value="ECO:0007669"/>
    <property type="project" value="UniProtKB-KW"/>
</dbReference>
<feature type="domain" description="UDP N-acetylglucosamine O-acyltransferase C-terminal" evidence="8">
    <location>
        <begin position="173"/>
        <end position="252"/>
    </location>
</feature>
<dbReference type="EC" id="2.3.1.129" evidence="9"/>
<evidence type="ECO:0000313" key="9">
    <source>
        <dbReference type="EMBL" id="HEN14158.1"/>
    </source>
</evidence>
<gene>
    <name evidence="9" type="ORF">ENQ76_01645</name>
</gene>
<dbReference type="InterPro" id="IPR018357">
    <property type="entry name" value="Hexapep_transf_CS"/>
</dbReference>
<evidence type="ECO:0000256" key="2">
    <source>
        <dbReference type="ARBA" id="ARBA00022516"/>
    </source>
</evidence>
<dbReference type="InterPro" id="IPR011004">
    <property type="entry name" value="Trimer_LpxA-like_sf"/>
</dbReference>
<dbReference type="AlphaFoldDB" id="A0A7C2JYW1"/>
<protein>
    <submittedName>
        <fullName evidence="9">Acyl-ACP--UDP-N-acetylglucosamine O-acyltransferase</fullName>
        <ecNumber evidence="9">2.3.1.129</ecNumber>
    </submittedName>
</protein>
<dbReference type="InterPro" id="IPR010137">
    <property type="entry name" value="Lipid_A_LpxA"/>
</dbReference>
<dbReference type="InterPro" id="IPR037157">
    <property type="entry name" value="Acetyltransf_C_sf"/>
</dbReference>
<reference evidence="9" key="1">
    <citation type="journal article" date="2020" name="mSystems">
        <title>Genome- and Community-Level Interaction Insights into Carbon Utilization and Element Cycling Functions of Hydrothermarchaeota in Hydrothermal Sediment.</title>
        <authorList>
            <person name="Zhou Z."/>
            <person name="Liu Y."/>
            <person name="Xu W."/>
            <person name="Pan J."/>
            <person name="Luo Z.H."/>
            <person name="Li M."/>
        </authorList>
    </citation>
    <scope>NUCLEOTIDE SEQUENCE [LARGE SCALE GENOMIC DNA]</scope>
    <source>
        <strain evidence="9">SpSt-339</strain>
    </source>
</reference>
<dbReference type="Gene3D" id="1.20.1180.10">
    <property type="entry name" value="Udp N-acetylglucosamine O-acyltransferase, C-terminal domain"/>
    <property type="match status" value="1"/>
</dbReference>
<keyword evidence="2" id="KW-0444">Lipid biosynthesis</keyword>
<dbReference type="NCBIfam" id="NF003657">
    <property type="entry name" value="PRK05289.1"/>
    <property type="match status" value="1"/>
</dbReference>
<dbReference type="InterPro" id="IPR029098">
    <property type="entry name" value="Acetyltransf_C"/>
</dbReference>
<evidence type="ECO:0000256" key="1">
    <source>
        <dbReference type="ARBA" id="ARBA00022490"/>
    </source>
</evidence>
<evidence type="ECO:0000256" key="4">
    <source>
        <dbReference type="ARBA" id="ARBA00022679"/>
    </source>
</evidence>
<dbReference type="PANTHER" id="PTHR43480:SF1">
    <property type="entry name" value="ACYL-[ACYL-CARRIER-PROTEIN]--UDP-N-ACETYLGLUCOSAMINE O-ACYLTRANSFERASE, MITOCHONDRIAL-RELATED"/>
    <property type="match status" value="1"/>
</dbReference>
<dbReference type="GO" id="GO:0016020">
    <property type="term" value="C:membrane"/>
    <property type="evidence" value="ECO:0007669"/>
    <property type="project" value="GOC"/>
</dbReference>
<keyword evidence="6" id="KW-0443">Lipid metabolism</keyword>
<evidence type="ECO:0000256" key="7">
    <source>
        <dbReference type="ARBA" id="ARBA00023315"/>
    </source>
</evidence>
<evidence type="ECO:0000259" key="8">
    <source>
        <dbReference type="Pfam" id="PF13720"/>
    </source>
</evidence>
<dbReference type="GO" id="GO:0008780">
    <property type="term" value="F:acyl-[acyl-carrier-protein]-UDP-N-acetylglucosamine O-acyltransferase activity"/>
    <property type="evidence" value="ECO:0007669"/>
    <property type="project" value="UniProtKB-EC"/>
</dbReference>
<dbReference type="NCBIfam" id="TIGR01852">
    <property type="entry name" value="lipid_A_lpxA"/>
    <property type="match status" value="1"/>
</dbReference>
<sequence>MIHPTAVVDTRAEIDPSVEIGPYVIIEGPVRVGAGSIIAPHVHLLGQTTIGPGCRIHTAAVIGDYPQDRSFTGGTTFCEIGPECVLREHVTVHRGTKPGTKTSLGARCLLMANAHVGHNCELADDVTLVNGCLLAGYVSVGSRAVISGNTGVHQFVRVGELAMIGGLSKITQDVLPFFTYDGPGVAVGVNVVGQRRAGLCSAERAELKAAYRRIYRMPGSLPAAVADLADRLVTPAGLRLLEFLQAPSKRGIHGHSEQLDSQADLPATIPLDRAA</sequence>
<keyword evidence="1" id="KW-0963">Cytoplasm</keyword>
<dbReference type="EMBL" id="DSOK01000053">
    <property type="protein sequence ID" value="HEN14158.1"/>
    <property type="molecule type" value="Genomic_DNA"/>
</dbReference>
<evidence type="ECO:0000256" key="6">
    <source>
        <dbReference type="ARBA" id="ARBA00023098"/>
    </source>
</evidence>
<dbReference type="SUPFAM" id="SSF51161">
    <property type="entry name" value="Trimeric LpxA-like enzymes"/>
    <property type="match status" value="1"/>
</dbReference>
<keyword evidence="7 9" id="KW-0012">Acyltransferase</keyword>
<name>A0A7C2JYW1_9PLAN</name>
<dbReference type="PIRSF" id="PIRSF000456">
    <property type="entry name" value="UDP-GlcNAc_acltr"/>
    <property type="match status" value="1"/>
</dbReference>
<dbReference type="Pfam" id="PF00132">
    <property type="entry name" value="Hexapep"/>
    <property type="match status" value="1"/>
</dbReference>